<feature type="signal peptide" evidence="4">
    <location>
        <begin position="1"/>
        <end position="33"/>
    </location>
</feature>
<organism evidence="6">
    <name type="scientific">Baileyella intestinalis</name>
    <dbReference type="NCBI Taxonomy" id="2606709"/>
    <lineage>
        <taxon>Bacteria</taxon>
        <taxon>Bacillati</taxon>
        <taxon>Bacillota</taxon>
        <taxon>Clostridia</taxon>
        <taxon>Peptostreptococcales</taxon>
        <taxon>Anaerovoracaceae</taxon>
        <taxon>Baileyella</taxon>
    </lineage>
</organism>
<feature type="transmembrane region" description="Helical" evidence="3">
    <location>
        <begin position="3043"/>
        <end position="3060"/>
    </location>
</feature>
<feature type="domain" description="MBG" evidence="5">
    <location>
        <begin position="1478"/>
        <end position="1548"/>
    </location>
</feature>
<proteinExistence type="predicted"/>
<evidence type="ECO:0000256" key="3">
    <source>
        <dbReference type="SAM" id="Phobius"/>
    </source>
</evidence>
<keyword evidence="3" id="KW-0812">Transmembrane</keyword>
<dbReference type="InterPro" id="IPR041286">
    <property type="entry name" value="MBG_2"/>
</dbReference>
<feature type="compositionally biased region" description="Low complexity" evidence="2">
    <location>
        <begin position="68"/>
        <end position="93"/>
    </location>
</feature>
<feature type="region of interest" description="Disordered" evidence="2">
    <location>
        <begin position="36"/>
        <end position="101"/>
    </location>
</feature>
<reference evidence="6" key="1">
    <citation type="submission" date="2019-09" db="EMBL/GenBank/DDBJ databases">
        <title>In-depth cultivation of the pig gut microbiome towards novel bacterial diversity and tailored functional studies.</title>
        <authorList>
            <person name="Wylensek D."/>
            <person name="Hitch T.C.A."/>
            <person name="Clavel T."/>
        </authorList>
    </citation>
    <scope>NUCLEOTIDE SEQUENCE</scope>
    <source>
        <strain evidence="6">RF-744-FAT-WT-3</strain>
    </source>
</reference>
<comment type="subcellular location">
    <subcellularLocation>
        <location evidence="1">Cell envelope</location>
    </subcellularLocation>
</comment>
<dbReference type="Gene3D" id="3.30.160.710">
    <property type="match status" value="1"/>
</dbReference>
<protein>
    <recommendedName>
        <fullName evidence="5">MBG domain-containing protein</fullName>
    </recommendedName>
</protein>
<dbReference type="EMBL" id="VUNB01000006">
    <property type="protein sequence ID" value="MST69516.1"/>
    <property type="molecule type" value="Genomic_DNA"/>
</dbReference>
<feature type="compositionally biased region" description="Polar residues" evidence="2">
    <location>
        <begin position="36"/>
        <end position="64"/>
    </location>
</feature>
<evidence type="ECO:0000256" key="1">
    <source>
        <dbReference type="ARBA" id="ARBA00004196"/>
    </source>
</evidence>
<dbReference type="InterPro" id="IPR013378">
    <property type="entry name" value="InlB-like_B-rpt"/>
</dbReference>
<keyword evidence="3" id="KW-1133">Transmembrane helix</keyword>
<feature type="domain" description="MBG" evidence="5">
    <location>
        <begin position="1640"/>
        <end position="1708"/>
    </location>
</feature>
<dbReference type="GO" id="GO:0030313">
    <property type="term" value="C:cell envelope"/>
    <property type="evidence" value="ECO:0007669"/>
    <property type="project" value="UniProtKB-SubCell"/>
</dbReference>
<sequence length="3083" mass="330347">MNKKNMKKWMALFLSLAMILTSGVLTISPGLLASEENTYENSAQEDSQGASEENAEAQQTSQEAQIPEAQNSSGESASESQQSEQTSEPAAQETETNNEAVSMPAQSFRATASNGVTVKVNAPEGALPAGSTMHVTAVSAKTAKNIASQTASHEVKDAVGVDITFRDSSGKETEPAAAVDVHMYLSSKLEGDSFTVSHKADSGNVSQVSASASAGGASFSESSFSIYVISGEGEENIPVATYNFHDVNGAVIDTQNVKTGDTLNKPSSPEKEGYKLVGWSTTKDASTPDFDGFGKVTVNKEETINVYPVFQEVHYVFFMDGTDDSSRVSTTKEGVEGGKISTTDVKLPLESTKSVTGWYTDKALTSPAGDTVTLGTKNIKLYPKIEEGHYLQFASGEGATYIAPQFVAANKGTKKPSDPKRPGYTFVGWSTEKNGTTANFNFGDTISEDTTVYAVWKAKANTSYTVIYWKQSVEDSKNAKDSQKTYEYAGSDSRTGTTGSTVSPSYTDRNKNYKGFKYNSSKSQSVTVAGDGTTILNVYYDRELLTINFYTYQRDWWSSGWETYKTFTGLYGQTLAQNGYTWPSQYDWYKMPSGYGNEHLTFLDAFIFDTLSDYGSATEVNVYGRSPSGRYTISHYKQNLDGSYSEDKPANSTLTDGGTFNFSNKYNGFTVNSYYVGSRIPSGNDSWKPVSAGESAYFGANDLKIRYSRNSYTFTYYNYNKTAKDVKVLYEAPLSGYASYVPEKPADLPDGYTFKGWYKDKECTVPFDFNSTMPVNDVMVYAKWAAPEVNGKAYLTVNGGDSVDLQLEYGDKIDSSQLPSVYDSQGHLVQTGSSKKIVIPAGYDWKGWATKNGDSFILFNFNTEIYGDIELYPFYVSNGKYKVEYSAGAGTGSVEDPKLYAEGSHADVQYASAIKAPAGKVFLYWQSESGSHYYPDDKIAVNSTNAGDDKVITLTAVYGSKAAATKLTYKSNYPDKAIDENGSEISAQTYDQKYNGSTDLNNNTRLKTLTIRQTGFTLPLEYQFTGWNTKADGSGKAIAAKASADQMADIMVDNKGDNILYAQWTKKPVTEITVKPEDKSKTYDGTALKADSYKITGGSLGEGDKIVATYSGSQTDAGSSDSSFATFKIMHNGKVDVTSKLYKVTLQKGKLEVTKRKVTLTTGSDEKTYDGTPLTKAGVTVSGDEFVDGEVSDIKATGSRTDAGTSKNTLSYNKLSGFKDGNYEIKEILGDLTVKKANTLTVSATGYKGIYDGNSHSASAIPSVSKGTTVYYQTDGGQWTTKVPSIKDVGEKTVSVKAENPNYETATAGPVTLQVTPKEVTVTARNKEKVYQAADPEFDADVSGKVEGDKFEIQYTLSRDPGEAAGTYAITPAGEKTQGNYTVTYKPGTFTITKSGKLTVSATGYEGVYDGVAHSASASPNVADGTTVSYKVGDDGTWSTDAPSITDAGTKKVYVKAENPNYETATAETTLKVTRKPVTVTANDASKVFGENDPDKFTADVDGLLGNDKIVFNVKRMAGEDAGTYAIIPSGDSEQGNYEVTYKNGTFTIYKSTALTVSAPDYKGEYDGRSHGTTAVAKAGDHPAPTGTKIYYSTSENGPWSEESPEIKDIGTKIVYVKAENPNFETARASATLKVTPKEVTVTADDKSKKYGEKDPELTASVTGTLDGDTVKYQLSRESGNDVGKYTITPSGKEDQGNYTVKYAAGKLEITKSDNLKVTAKGYTGTYDGTSHGASAVAKVGDNPAPDGTTIYYKTGDGNWTTEAPSIKNAGEKTFQVKAVNSNYEDAVDEGVLKVEKRKVTLTSETDSKTFDGTPLTRPYVAVSGDRFVPGELDYAKATGSITKVGGPVDNKIEYKLKDGFKTDNYEVTLKTGTLTITKIPASYLTVEVKANDHEWTYDGQSHSDNGFKVEKGLDELQKINSKFTVKADVKGTVKNVSDTADGNNKVTDVKIMLGDQDVTDQFAAGVITKKDGKLTVSPKPVTLSSASATRSYNGKELTSPEVQGKDGFVAGELKSAVATGKITEAGSVKNHIEFQLNNGFREDNYTVTLKPGTLTITKVTGSELALEVTAAGGSWKYDGKSHEKKEFSVTSGLEKLKAINSNLKVDASVSGSVVNVKDNGENKITDVKIMLGDKDVTDQFESDVISRINGTLTINPRNVTLTSESGTKKFDGNPLTKPEVKVGGDGFVEGEVSDVKATGTITKVGDVTNTIEFTKKSGFKDENYNITKSEGTLTVTKNEDGVVINPKTVSKVYDGKPLTAGYDWTAPAGYTVEVTTEGSVTDAGTAANTVKSYTIRDKAGEDVTDQFKPVITTGTLTVTKKDVHLVSAGGSKEYDGTPLTSPEVKGQDGFVEGEVSDVKATGSITEAGSVKNEITYTEGDKFNKDNYNITKDEGTLEIKANTASLEAKAFSKKRIYNGEPLNAENGTLTGALPAGHTAEVVSNGETITDAGTVSTVVKQVIIRNADGKDVTDQFTGITKKDGKLEVTKKTVNLKSDSATKTFDGTPLTRPDVTVSGDGFVPGEVSDIRATGSITKKGVVDNSITFKPEKGYKEGNYNLRKEEGKLQITMVPVDVADVKVKAAEGTWVYDGTAHSDGGFTVSGLDNMGEGFTVDAKVTGSVTNVSEGTVANHIASAAIMYNGEDVTDQFASGVKTEDGKLTITPKPVSLKSQSASKAFDGKALKAPDVEFLDGTSFVKGEATAVATGSIIKKGSVSNTIEIKGTPGKYQEDNYDISKTEGTLTVTENENAIVINAGNASKTYDGTPLKAAAEVTAPEGYTVEAVTDGAITNVGTAVNKVVSWTIINEDGENVTDQFKPVTNEGKLVVTKRNVTLESGSAYKRYDRKPLTSSEMSVSGDGFAPGEGAEYNFTGTQTEKGESENTFTYKLHENTLEGNYNIEVKYGKLVVDDPILYTATIHYRDAAGNTLAPDFAGKYMAGDSFTITSPAVTGYTPQQTYVTMDSMPERDVEVTVVYTANAVPGPGPGPGPAPIPTVVPGIAPGPIAAAPGGAAIVSGSAGDGLTQLKDVKTAKGLKELHEKCNILPFLFMLLTMIVVIAYSKAMKKDQEEIFQLKEELESRRRF</sequence>
<comment type="caution">
    <text evidence="6">The sequence shown here is derived from an EMBL/GenBank/DDBJ whole genome shotgun (WGS) entry which is preliminary data.</text>
</comment>
<gene>
    <name evidence="6" type="ORF">FYJ66_07960</name>
</gene>
<keyword evidence="4" id="KW-0732">Signal</keyword>
<keyword evidence="3" id="KW-0472">Membrane</keyword>
<dbReference type="RefSeq" id="WP_154572986.1">
    <property type="nucleotide sequence ID" value="NZ_VUNB01000006.1"/>
</dbReference>
<dbReference type="Gene3D" id="3.10.20.320">
    <property type="entry name" value="Putative peptidoglycan bound protein (lpxtg motif)"/>
    <property type="match status" value="1"/>
</dbReference>
<dbReference type="Gene3D" id="2.60.40.4270">
    <property type="entry name" value="Listeria-Bacteroides repeat domain"/>
    <property type="match status" value="3"/>
</dbReference>
<evidence type="ECO:0000259" key="5">
    <source>
        <dbReference type="Pfam" id="PF18676"/>
    </source>
</evidence>
<feature type="chain" id="PRO_5025623950" description="MBG domain-containing protein" evidence="4">
    <location>
        <begin position="34"/>
        <end position="3083"/>
    </location>
</feature>
<evidence type="ECO:0000313" key="6">
    <source>
        <dbReference type="EMBL" id="MST69516.1"/>
    </source>
</evidence>
<dbReference type="Pfam" id="PF18676">
    <property type="entry name" value="MBG_2"/>
    <property type="match status" value="3"/>
</dbReference>
<feature type="domain" description="MBG" evidence="5">
    <location>
        <begin position="1320"/>
        <end position="1391"/>
    </location>
</feature>
<evidence type="ECO:0000256" key="4">
    <source>
        <dbReference type="SAM" id="SignalP"/>
    </source>
</evidence>
<dbReference type="InterPro" id="IPR042229">
    <property type="entry name" value="Listeria/Bacterioides_rpt_sf"/>
</dbReference>
<dbReference type="Pfam" id="PF09479">
    <property type="entry name" value="Flg_new"/>
    <property type="match status" value="3"/>
</dbReference>
<accession>A0A6A8MD13</accession>
<evidence type="ECO:0000256" key="2">
    <source>
        <dbReference type="SAM" id="MobiDB-lite"/>
    </source>
</evidence>
<name>A0A6A8MD13_9FIRM</name>
<dbReference type="NCBIfam" id="TIGR02543">
    <property type="entry name" value="List_Bact_rpt"/>
    <property type="match status" value="2"/>
</dbReference>